<organism evidence="1 2">
    <name type="scientific">Lysinibacillus sphaericus</name>
    <name type="common">Bacillus sphaericus</name>
    <dbReference type="NCBI Taxonomy" id="1421"/>
    <lineage>
        <taxon>Bacteria</taxon>
        <taxon>Bacillati</taxon>
        <taxon>Bacillota</taxon>
        <taxon>Bacilli</taxon>
        <taxon>Bacillales</taxon>
        <taxon>Bacillaceae</taxon>
        <taxon>Lysinibacillus</taxon>
    </lineage>
</organism>
<sequence>MLEERSVVENSKLLHDFVNYLDDEDVYSSLEKYWMDMFFMWLHQENIEGSDWICPYYNTTFSNGKKMMDGNPIFSAKSKKENKIIKIIQESSNNDDVFSYWINENSSPNELVIVCTLNNNNIEKIKKVIINWIKEIFKDTKQKYLEETN</sequence>
<protein>
    <submittedName>
        <fullName evidence="1">Uncharacterized protein</fullName>
    </submittedName>
</protein>
<accession>A0A2S0K6T7</accession>
<reference evidence="1 2" key="1">
    <citation type="submission" date="2017-03" db="EMBL/GenBank/DDBJ databases">
        <title>The whole genome sequencing and assembly of Lysinibacillus sphaericus DSM 28T strain.</title>
        <authorList>
            <person name="Lee Y.-J."/>
            <person name="Yi H."/>
            <person name="Bahn Y.-S."/>
            <person name="Kim J.F."/>
            <person name="Lee D.-W."/>
        </authorList>
    </citation>
    <scope>NUCLEOTIDE SEQUENCE [LARGE SCALE GENOMIC DNA]</scope>
    <source>
        <strain evidence="1 2">DSM 28</strain>
    </source>
</reference>
<dbReference type="Proteomes" id="UP000238825">
    <property type="component" value="Chromosome"/>
</dbReference>
<dbReference type="AlphaFoldDB" id="A0A2S0K6T7"/>
<proteinExistence type="predicted"/>
<dbReference type="EMBL" id="CP019980">
    <property type="protein sequence ID" value="AVK99081.1"/>
    <property type="molecule type" value="Genomic_DNA"/>
</dbReference>
<gene>
    <name evidence="1" type="ORF">LS41612_13400</name>
</gene>
<evidence type="ECO:0000313" key="1">
    <source>
        <dbReference type="EMBL" id="AVK99081.1"/>
    </source>
</evidence>
<evidence type="ECO:0000313" key="2">
    <source>
        <dbReference type="Proteomes" id="UP000238825"/>
    </source>
</evidence>
<name>A0A2S0K6T7_LYSSH</name>